<dbReference type="EMBL" id="MHHY01000009">
    <property type="protein sequence ID" value="OGY40173.1"/>
    <property type="molecule type" value="Genomic_DNA"/>
</dbReference>
<organism evidence="1 2">
    <name type="scientific">Candidatus Brennerbacteria bacterium RIFOXYD1_FULL_41_16</name>
    <dbReference type="NCBI Taxonomy" id="1797529"/>
    <lineage>
        <taxon>Bacteria</taxon>
        <taxon>Candidatus Brenneribacteriota</taxon>
    </lineage>
</organism>
<evidence type="ECO:0000313" key="1">
    <source>
        <dbReference type="EMBL" id="OGY40173.1"/>
    </source>
</evidence>
<dbReference type="Proteomes" id="UP000178570">
    <property type="component" value="Unassembled WGS sequence"/>
</dbReference>
<evidence type="ECO:0000313" key="2">
    <source>
        <dbReference type="Proteomes" id="UP000178570"/>
    </source>
</evidence>
<dbReference type="AlphaFoldDB" id="A0A1G1XJB3"/>
<accession>A0A1G1XJB3</accession>
<sequence>MIKLDPLSRTKKPRKVAKKKKIRFSPPKGLFLVVFSILVLIGVSFVSGEFFKGTDFSNCNSFVQTAISKTCSLGKGFFEKLSRAANNLGEPPHLIPEVIDVSVDSDGNGLIVLGKNLKIVEIYARTANAERFWGEASVSDLKGSSEAWRFEFPKEPILVEEIIVKAEPKDEREKAITFSLPLTGSVAIYQLIWGGDGADVFGVDLGLRQKLYSGQTAILNAGEVGINFKEVVSDSRCPIGVYCIWQGKVSANLNLYFSNQLPAEVILSLDPQNPESAFFDATKDLRIRLVSVGPEVSSKKINLETEDYYVVISVEKK</sequence>
<name>A0A1G1XJB3_9BACT</name>
<reference evidence="1 2" key="1">
    <citation type="journal article" date="2016" name="Nat. Commun.">
        <title>Thousands of microbial genomes shed light on interconnected biogeochemical processes in an aquifer system.</title>
        <authorList>
            <person name="Anantharaman K."/>
            <person name="Brown C.T."/>
            <person name="Hug L.A."/>
            <person name="Sharon I."/>
            <person name="Castelle C.J."/>
            <person name="Probst A.J."/>
            <person name="Thomas B.C."/>
            <person name="Singh A."/>
            <person name="Wilkins M.J."/>
            <person name="Karaoz U."/>
            <person name="Brodie E.L."/>
            <person name="Williams K.H."/>
            <person name="Hubbard S.S."/>
            <person name="Banfield J.F."/>
        </authorList>
    </citation>
    <scope>NUCLEOTIDE SEQUENCE [LARGE SCALE GENOMIC DNA]</scope>
</reference>
<comment type="caution">
    <text evidence="1">The sequence shown here is derived from an EMBL/GenBank/DDBJ whole genome shotgun (WGS) entry which is preliminary data.</text>
</comment>
<dbReference type="STRING" id="1797529.A2570_02705"/>
<protein>
    <submittedName>
        <fullName evidence="1">Uncharacterized protein</fullName>
    </submittedName>
</protein>
<proteinExistence type="predicted"/>
<gene>
    <name evidence="1" type="ORF">A2570_02705</name>
</gene>